<accession>A0AA38S7Q1</accession>
<dbReference type="AlphaFoldDB" id="A0AA38S7Q1"/>
<keyword evidence="6" id="KW-0498">Mitosis</keyword>
<evidence type="ECO:0000256" key="3">
    <source>
        <dbReference type="ARBA" id="ARBA00009914"/>
    </source>
</evidence>
<feature type="domain" description="Borealin N-terminal" evidence="11">
    <location>
        <begin position="56"/>
        <end position="112"/>
    </location>
</feature>
<dbReference type="GO" id="GO:0051301">
    <property type="term" value="P:cell division"/>
    <property type="evidence" value="ECO:0007669"/>
    <property type="project" value="UniProtKB-KW"/>
</dbReference>
<dbReference type="InterPro" id="IPR018867">
    <property type="entry name" value="Cell_div_borealin"/>
</dbReference>
<evidence type="ECO:0000259" key="11">
    <source>
        <dbReference type="Pfam" id="PF10444"/>
    </source>
</evidence>
<evidence type="ECO:0000256" key="4">
    <source>
        <dbReference type="ARBA" id="ARBA00022454"/>
    </source>
</evidence>
<feature type="compositionally biased region" description="Low complexity" evidence="10">
    <location>
        <begin position="264"/>
        <end position="355"/>
    </location>
</feature>
<sequence length="393" mass="41026">MAPPRGRKRKSGESTISTADNDAVRGTTEHKTPAKDTIPSGESPHKKRKLGITLEQKQALIDNLQLEITQRARKLRAQYNLQAQGLRTRIEIRVNRIPMALRKAKMGDLLQKYSTAGGQQQRAAALTAPTFTAPLSSRPPPVPEKDAHLIRPASQRSAATSAASRPGTGRAAEHLRNETAGVNKENEVEPLDGAKKRLRAHHEGAPNPAQVLSPTSSNTRVPARDRAPPPASPAKSYIARPASPVKQPSTSNLVSTMMEKARSTRAAATTRKATVSSAASSAGGATTTAGTRGRRGAAAAAAPPTRTTATRTARRVSGVSESSDGSTSTVVRKPVGRPAAAAKASAPPAATTKRTVMGTIRRGVAGTAAKKAAATKAAAPASTATGRVLRKRN</sequence>
<evidence type="ECO:0000256" key="6">
    <source>
        <dbReference type="ARBA" id="ARBA00022776"/>
    </source>
</evidence>
<feature type="compositionally biased region" description="Low complexity" evidence="10">
    <location>
        <begin position="152"/>
        <end position="169"/>
    </location>
</feature>
<evidence type="ECO:0000256" key="8">
    <source>
        <dbReference type="ARBA" id="ARBA00023306"/>
    </source>
</evidence>
<feature type="region of interest" description="Disordered" evidence="10">
    <location>
        <begin position="199"/>
        <end position="358"/>
    </location>
</feature>
<organism evidence="12 13">
    <name type="scientific">Pleurostoma richardsiae</name>
    <dbReference type="NCBI Taxonomy" id="41990"/>
    <lineage>
        <taxon>Eukaryota</taxon>
        <taxon>Fungi</taxon>
        <taxon>Dikarya</taxon>
        <taxon>Ascomycota</taxon>
        <taxon>Pezizomycotina</taxon>
        <taxon>Sordariomycetes</taxon>
        <taxon>Sordariomycetidae</taxon>
        <taxon>Calosphaeriales</taxon>
        <taxon>Pleurostomataceae</taxon>
        <taxon>Pleurostoma</taxon>
    </lineage>
</organism>
<keyword evidence="9" id="KW-0137">Centromere</keyword>
<keyword evidence="7" id="KW-0539">Nucleus</keyword>
<feature type="compositionally biased region" description="Polar residues" evidence="10">
    <location>
        <begin position="210"/>
        <end position="219"/>
    </location>
</feature>
<feature type="compositionally biased region" description="Polar residues" evidence="10">
    <location>
        <begin position="246"/>
        <end position="255"/>
    </location>
</feature>
<dbReference type="Proteomes" id="UP001174694">
    <property type="component" value="Unassembled WGS sequence"/>
</dbReference>
<evidence type="ECO:0000313" key="13">
    <source>
        <dbReference type="Proteomes" id="UP001174694"/>
    </source>
</evidence>
<evidence type="ECO:0000256" key="9">
    <source>
        <dbReference type="ARBA" id="ARBA00023328"/>
    </source>
</evidence>
<comment type="caution">
    <text evidence="12">The sequence shown here is derived from an EMBL/GenBank/DDBJ whole genome shotgun (WGS) entry which is preliminary data.</text>
</comment>
<dbReference type="EMBL" id="JANBVO010000001">
    <property type="protein sequence ID" value="KAJ9157785.1"/>
    <property type="molecule type" value="Genomic_DNA"/>
</dbReference>
<evidence type="ECO:0000256" key="5">
    <source>
        <dbReference type="ARBA" id="ARBA00022618"/>
    </source>
</evidence>
<dbReference type="InterPro" id="IPR018851">
    <property type="entry name" value="Borealin_N"/>
</dbReference>
<dbReference type="GO" id="GO:0000070">
    <property type="term" value="P:mitotic sister chromatid segregation"/>
    <property type="evidence" value="ECO:0007669"/>
    <property type="project" value="TreeGrafter"/>
</dbReference>
<dbReference type="GO" id="GO:0000775">
    <property type="term" value="C:chromosome, centromeric region"/>
    <property type="evidence" value="ECO:0007669"/>
    <property type="project" value="UniProtKB-SubCell"/>
</dbReference>
<evidence type="ECO:0000256" key="10">
    <source>
        <dbReference type="SAM" id="MobiDB-lite"/>
    </source>
</evidence>
<reference evidence="12" key="1">
    <citation type="submission" date="2022-07" db="EMBL/GenBank/DDBJ databases">
        <title>Fungi with potential for degradation of polypropylene.</title>
        <authorList>
            <person name="Gostincar C."/>
        </authorList>
    </citation>
    <scope>NUCLEOTIDE SEQUENCE</scope>
    <source>
        <strain evidence="12">EXF-13308</strain>
    </source>
</reference>
<name>A0AA38S7Q1_9PEZI</name>
<dbReference type="GO" id="GO:0005634">
    <property type="term" value="C:nucleus"/>
    <property type="evidence" value="ECO:0007669"/>
    <property type="project" value="UniProtKB-SubCell"/>
</dbReference>
<evidence type="ECO:0000256" key="1">
    <source>
        <dbReference type="ARBA" id="ARBA00004123"/>
    </source>
</evidence>
<keyword evidence="8" id="KW-0131">Cell cycle</keyword>
<keyword evidence="5" id="KW-0132">Cell division</keyword>
<feature type="region of interest" description="Disordered" evidence="10">
    <location>
        <begin position="1"/>
        <end position="48"/>
    </location>
</feature>
<dbReference type="PANTHER" id="PTHR16040">
    <property type="entry name" value="AUSTRALIN, ISOFORM A-RELATED"/>
    <property type="match status" value="1"/>
</dbReference>
<evidence type="ECO:0000313" key="12">
    <source>
        <dbReference type="EMBL" id="KAJ9157785.1"/>
    </source>
</evidence>
<feature type="region of interest" description="Disordered" evidence="10">
    <location>
        <begin position="371"/>
        <end position="393"/>
    </location>
</feature>
<dbReference type="PANTHER" id="PTHR16040:SF7">
    <property type="entry name" value="AUSTRALIN, ISOFORM A-RELATED"/>
    <property type="match status" value="1"/>
</dbReference>
<proteinExistence type="inferred from homology"/>
<feature type="compositionally biased region" description="Basic residues" evidence="10">
    <location>
        <begin position="1"/>
        <end position="10"/>
    </location>
</feature>
<feature type="compositionally biased region" description="Low complexity" evidence="10">
    <location>
        <begin position="371"/>
        <end position="385"/>
    </location>
</feature>
<dbReference type="Pfam" id="PF10444">
    <property type="entry name" value="Nbl1_Borealin_N"/>
    <property type="match status" value="1"/>
</dbReference>
<dbReference type="GO" id="GO:0032133">
    <property type="term" value="C:chromosome passenger complex"/>
    <property type="evidence" value="ECO:0007669"/>
    <property type="project" value="TreeGrafter"/>
</dbReference>
<protein>
    <submittedName>
        <fullName evidence="12">Borealin-lik</fullName>
    </submittedName>
</protein>
<evidence type="ECO:0000256" key="2">
    <source>
        <dbReference type="ARBA" id="ARBA00004584"/>
    </source>
</evidence>
<feature type="region of interest" description="Disordered" evidence="10">
    <location>
        <begin position="151"/>
        <end position="170"/>
    </location>
</feature>
<keyword evidence="13" id="KW-1185">Reference proteome</keyword>
<gene>
    <name evidence="12" type="ORF">NKR23_g702</name>
</gene>
<comment type="similarity">
    <text evidence="3">Belongs to the borealin family.</text>
</comment>
<keyword evidence="4" id="KW-0158">Chromosome</keyword>
<evidence type="ECO:0000256" key="7">
    <source>
        <dbReference type="ARBA" id="ARBA00023242"/>
    </source>
</evidence>
<comment type="subcellular location">
    <subcellularLocation>
        <location evidence="2">Chromosome</location>
        <location evidence="2">Centromere</location>
    </subcellularLocation>
    <subcellularLocation>
        <location evidence="1">Nucleus</location>
    </subcellularLocation>
</comment>
<dbReference type="GO" id="GO:0051233">
    <property type="term" value="C:spindle midzone"/>
    <property type="evidence" value="ECO:0007669"/>
    <property type="project" value="TreeGrafter"/>
</dbReference>